<evidence type="ECO:0000256" key="1">
    <source>
        <dbReference type="SAM" id="MobiDB-lite"/>
    </source>
</evidence>
<evidence type="ECO:0000313" key="3">
    <source>
        <dbReference type="Proteomes" id="UP001066276"/>
    </source>
</evidence>
<keyword evidence="3" id="KW-1185">Reference proteome</keyword>
<dbReference type="EMBL" id="JANPWB010000003">
    <property type="protein sequence ID" value="KAJ1204088.1"/>
    <property type="molecule type" value="Genomic_DNA"/>
</dbReference>
<protein>
    <submittedName>
        <fullName evidence="2">Uncharacterized protein</fullName>
    </submittedName>
</protein>
<name>A0AAV7VS13_PLEWA</name>
<comment type="caution">
    <text evidence="2">The sequence shown here is derived from an EMBL/GenBank/DDBJ whole genome shotgun (WGS) entry which is preliminary data.</text>
</comment>
<dbReference type="AlphaFoldDB" id="A0AAV7VS13"/>
<dbReference type="Proteomes" id="UP001066276">
    <property type="component" value="Chromosome 2_1"/>
</dbReference>
<feature type="region of interest" description="Disordered" evidence="1">
    <location>
        <begin position="47"/>
        <end position="69"/>
    </location>
</feature>
<accession>A0AAV7VS13</accession>
<organism evidence="2 3">
    <name type="scientific">Pleurodeles waltl</name>
    <name type="common">Iberian ribbed newt</name>
    <dbReference type="NCBI Taxonomy" id="8319"/>
    <lineage>
        <taxon>Eukaryota</taxon>
        <taxon>Metazoa</taxon>
        <taxon>Chordata</taxon>
        <taxon>Craniata</taxon>
        <taxon>Vertebrata</taxon>
        <taxon>Euteleostomi</taxon>
        <taxon>Amphibia</taxon>
        <taxon>Batrachia</taxon>
        <taxon>Caudata</taxon>
        <taxon>Salamandroidea</taxon>
        <taxon>Salamandridae</taxon>
        <taxon>Pleurodelinae</taxon>
        <taxon>Pleurodeles</taxon>
    </lineage>
</organism>
<reference evidence="2" key="1">
    <citation type="journal article" date="2022" name="bioRxiv">
        <title>Sequencing and chromosome-scale assembly of the giantPleurodeles waltlgenome.</title>
        <authorList>
            <person name="Brown T."/>
            <person name="Elewa A."/>
            <person name="Iarovenko S."/>
            <person name="Subramanian E."/>
            <person name="Araus A.J."/>
            <person name="Petzold A."/>
            <person name="Susuki M."/>
            <person name="Suzuki K.-i.T."/>
            <person name="Hayashi T."/>
            <person name="Toyoda A."/>
            <person name="Oliveira C."/>
            <person name="Osipova E."/>
            <person name="Leigh N.D."/>
            <person name="Simon A."/>
            <person name="Yun M.H."/>
        </authorList>
    </citation>
    <scope>NUCLEOTIDE SEQUENCE</scope>
    <source>
        <strain evidence="2">20211129_DDA</strain>
        <tissue evidence="2">Liver</tissue>
    </source>
</reference>
<feature type="compositionally biased region" description="Basic and acidic residues" evidence="1">
    <location>
        <begin position="55"/>
        <end position="69"/>
    </location>
</feature>
<gene>
    <name evidence="2" type="ORF">NDU88_007869</name>
</gene>
<evidence type="ECO:0000313" key="2">
    <source>
        <dbReference type="EMBL" id="KAJ1204088.1"/>
    </source>
</evidence>
<proteinExistence type="predicted"/>
<sequence>MVRCSTFMVYARHSVERERARLVLCVLCSIQHDSVWLFMPFLPFERPGTKPVGVAEDRLRSRSDSQTDA</sequence>